<dbReference type="SUPFAM" id="SSF158997">
    <property type="entry name" value="Trm112p-like"/>
    <property type="match status" value="1"/>
</dbReference>
<accession>A0A0F9IVJ7</accession>
<evidence type="ECO:0000313" key="1">
    <source>
        <dbReference type="EMBL" id="KKM61374.1"/>
    </source>
</evidence>
<gene>
    <name evidence="1" type="ORF">LCGC14_1532340</name>
</gene>
<dbReference type="EMBL" id="LAZR01011496">
    <property type="protein sequence ID" value="KKM61374.1"/>
    <property type="molecule type" value="Genomic_DNA"/>
</dbReference>
<reference evidence="1" key="1">
    <citation type="journal article" date="2015" name="Nature">
        <title>Complex archaea that bridge the gap between prokaryotes and eukaryotes.</title>
        <authorList>
            <person name="Spang A."/>
            <person name="Saw J.H."/>
            <person name="Jorgensen S.L."/>
            <person name="Zaremba-Niedzwiedzka K."/>
            <person name="Martijn J."/>
            <person name="Lind A.E."/>
            <person name="van Eijk R."/>
            <person name="Schleper C."/>
            <person name="Guy L."/>
            <person name="Ettema T.J."/>
        </authorList>
    </citation>
    <scope>NUCLEOTIDE SEQUENCE</scope>
</reference>
<sequence length="125" mass="14231">MGEWIQLRRAMSHDQLKRGWWYPVLDRTQDGMVRVSLNGGMALVHMKQIRLIHDEPQTATRLGPITMPEKPPGKPVAMMSFRAICPRNHEIGKISVADDQVECQQCGRTYPIEEELPIGSEPDEP</sequence>
<comment type="caution">
    <text evidence="1">The sequence shown here is derived from an EMBL/GenBank/DDBJ whole genome shotgun (WGS) entry which is preliminary data.</text>
</comment>
<name>A0A0F9IVJ7_9ZZZZ</name>
<protein>
    <submittedName>
        <fullName evidence="1">Uncharacterized protein</fullName>
    </submittedName>
</protein>
<proteinExistence type="predicted"/>
<dbReference type="AlphaFoldDB" id="A0A0F9IVJ7"/>
<organism evidence="1">
    <name type="scientific">marine sediment metagenome</name>
    <dbReference type="NCBI Taxonomy" id="412755"/>
    <lineage>
        <taxon>unclassified sequences</taxon>
        <taxon>metagenomes</taxon>
        <taxon>ecological metagenomes</taxon>
    </lineage>
</organism>